<keyword evidence="2" id="KW-1185">Reference proteome</keyword>
<dbReference type="eggNOG" id="ENOG502ZRHS">
    <property type="taxonomic scope" value="Bacteria"/>
</dbReference>
<accession>A0A1W2FSU2</accession>
<name>A0A1W2FSU2_9PSEU</name>
<evidence type="ECO:0000313" key="1">
    <source>
        <dbReference type="EMBL" id="SMD24706.1"/>
    </source>
</evidence>
<evidence type="ECO:0000313" key="2">
    <source>
        <dbReference type="Proteomes" id="UP000192840"/>
    </source>
</evidence>
<dbReference type="Proteomes" id="UP000192840">
    <property type="component" value="Unassembled WGS sequence"/>
</dbReference>
<organism evidence="1 2">
    <name type="scientific">Lentzea albidocapillata</name>
    <dbReference type="NCBI Taxonomy" id="40571"/>
    <lineage>
        <taxon>Bacteria</taxon>
        <taxon>Bacillati</taxon>
        <taxon>Actinomycetota</taxon>
        <taxon>Actinomycetes</taxon>
        <taxon>Pseudonocardiales</taxon>
        <taxon>Pseudonocardiaceae</taxon>
        <taxon>Lentzea</taxon>
    </lineage>
</organism>
<dbReference type="EMBL" id="FWYC01000022">
    <property type="protein sequence ID" value="SMD24706.1"/>
    <property type="molecule type" value="Genomic_DNA"/>
</dbReference>
<protein>
    <submittedName>
        <fullName evidence="1">Uncharacterized protein</fullName>
    </submittedName>
</protein>
<reference evidence="2" key="1">
    <citation type="submission" date="2017-04" db="EMBL/GenBank/DDBJ databases">
        <authorList>
            <person name="Varghese N."/>
            <person name="Submissions S."/>
        </authorList>
    </citation>
    <scope>NUCLEOTIDE SEQUENCE [LARGE SCALE GENOMIC DNA]</scope>
    <source>
        <strain evidence="2">DSM 44073</strain>
    </source>
</reference>
<dbReference type="RefSeq" id="WP_030480809.1">
    <property type="nucleotide sequence ID" value="NZ_FWYC01000022.1"/>
</dbReference>
<gene>
    <name evidence="1" type="ORF">SAMN05660733_07808</name>
</gene>
<sequence>MTVEVERSDRHVMEVTNGLAAEFSGVLARPVVSEAVLDARRDLEGQIVPEALSEMLHQLARHRLGNLSTARKASVG</sequence>
<dbReference type="OrthoDB" id="3698235at2"/>
<dbReference type="AlphaFoldDB" id="A0A1W2FSU2"/>
<proteinExistence type="predicted"/>